<evidence type="ECO:0000259" key="2">
    <source>
        <dbReference type="Pfam" id="PF01909"/>
    </source>
</evidence>
<evidence type="ECO:0000313" key="4">
    <source>
        <dbReference type="Proteomes" id="UP000245876"/>
    </source>
</evidence>
<reference evidence="3 4" key="1">
    <citation type="journal article" date="2018" name="Int. J. Syst. Evol. Microbiol.">
        <title>Bifidobacterium callitrichidarum sp. nov. from the faeces of the emperor tamarin (Saguinus imperator).</title>
        <authorList>
            <person name="Modesto M."/>
            <person name="Michelini S."/>
            <person name="Sansosti M.C."/>
            <person name="De Filippo C."/>
            <person name="Cavalieri D."/>
            <person name="Qvirist L."/>
            <person name="Andlid T."/>
            <person name="Spiezio C."/>
            <person name="Sandri C."/>
            <person name="Pascarelli S."/>
            <person name="Sgorbati B."/>
            <person name="Mattarelli P."/>
        </authorList>
    </citation>
    <scope>NUCLEOTIDE SEQUENCE [LARGE SCALE GENOMIC DNA]</scope>
    <source>
        <strain evidence="3 4">TRI 5</strain>
    </source>
</reference>
<feature type="coiled-coil region" evidence="1">
    <location>
        <begin position="117"/>
        <end position="144"/>
    </location>
</feature>
<keyword evidence="1" id="KW-0175">Coiled coil</keyword>
<protein>
    <recommendedName>
        <fullName evidence="2">Polymerase nucleotidyl transferase domain-containing protein</fullName>
    </recommendedName>
</protein>
<keyword evidence="4" id="KW-1185">Reference proteome</keyword>
<proteinExistence type="predicted"/>
<comment type="caution">
    <text evidence="3">The sequence shown here is derived from an EMBL/GenBank/DDBJ whole genome shotgun (WGS) entry which is preliminary data.</text>
</comment>
<dbReference type="OrthoDB" id="569183at2"/>
<evidence type="ECO:0000313" key="3">
    <source>
        <dbReference type="EMBL" id="PWG62079.1"/>
    </source>
</evidence>
<sequence>MNLTDFENRLTDYGGWPVLAAWVGGSYAHGLADKHSDIDLRLIAAPTRAEILLGRADWIQSTHEPDVTVMTPLAFLNQVLNGAPNILETLALPDECLLVDESLVDQFMPLASSLTVRRTVEGALGNARANLRQLERRTDLSERKRCKPTSRVLVPVACGFIRAQTVQAARRNHASHSHG</sequence>
<gene>
    <name evidence="3" type="ORF">DF196_12695</name>
</gene>
<dbReference type="EMBL" id="QFFM01000041">
    <property type="protein sequence ID" value="PWG62079.1"/>
    <property type="molecule type" value="Genomic_DNA"/>
</dbReference>
<feature type="domain" description="Polymerase nucleotidyl transferase" evidence="2">
    <location>
        <begin position="16"/>
        <end position="69"/>
    </location>
</feature>
<evidence type="ECO:0000256" key="1">
    <source>
        <dbReference type="SAM" id="Coils"/>
    </source>
</evidence>
<organism evidence="3 4">
    <name type="scientific">Bifidobacterium callitrichidarum</name>
    <dbReference type="NCBI Taxonomy" id="2052941"/>
    <lineage>
        <taxon>Bacteria</taxon>
        <taxon>Bacillati</taxon>
        <taxon>Actinomycetota</taxon>
        <taxon>Actinomycetes</taxon>
        <taxon>Bifidobacteriales</taxon>
        <taxon>Bifidobacteriaceae</taxon>
        <taxon>Bifidobacterium</taxon>
    </lineage>
</organism>
<dbReference type="InterPro" id="IPR002934">
    <property type="entry name" value="Polymerase_NTP_transf_dom"/>
</dbReference>
<dbReference type="AlphaFoldDB" id="A0A2U2MZB4"/>
<name>A0A2U2MZB4_9BIFI</name>
<dbReference type="RefSeq" id="WP_109058169.1">
    <property type="nucleotide sequence ID" value="NZ_QFFM01000041.1"/>
</dbReference>
<dbReference type="CDD" id="cd05403">
    <property type="entry name" value="NT_KNTase_like"/>
    <property type="match status" value="1"/>
</dbReference>
<dbReference type="InterPro" id="IPR043519">
    <property type="entry name" value="NT_sf"/>
</dbReference>
<dbReference type="Pfam" id="PF01909">
    <property type="entry name" value="NTP_transf_2"/>
    <property type="match status" value="1"/>
</dbReference>
<dbReference type="SUPFAM" id="SSF81301">
    <property type="entry name" value="Nucleotidyltransferase"/>
    <property type="match status" value="1"/>
</dbReference>
<dbReference type="Gene3D" id="3.30.460.10">
    <property type="entry name" value="Beta Polymerase, domain 2"/>
    <property type="match status" value="1"/>
</dbReference>
<accession>A0A2U2MZB4</accession>
<dbReference type="GO" id="GO:0016779">
    <property type="term" value="F:nucleotidyltransferase activity"/>
    <property type="evidence" value="ECO:0007669"/>
    <property type="project" value="InterPro"/>
</dbReference>
<dbReference type="Proteomes" id="UP000245876">
    <property type="component" value="Unassembled WGS sequence"/>
</dbReference>